<dbReference type="NCBIfam" id="TIGR01709">
    <property type="entry name" value="typeII_sec_gspL"/>
    <property type="match status" value="1"/>
</dbReference>
<dbReference type="Gene3D" id="3.30.420.380">
    <property type="match status" value="1"/>
</dbReference>
<keyword evidence="6" id="KW-0812">Transmembrane</keyword>
<evidence type="ECO:0000256" key="6">
    <source>
        <dbReference type="ARBA" id="ARBA00022692"/>
    </source>
</evidence>
<evidence type="ECO:0000256" key="8">
    <source>
        <dbReference type="ARBA" id="ARBA00022989"/>
    </source>
</evidence>
<dbReference type="AlphaFoldDB" id="A0A4V3UZG7"/>
<dbReference type="InterPro" id="IPR007812">
    <property type="entry name" value="T2SS_protein-GspL"/>
</dbReference>
<protein>
    <recommendedName>
        <fullName evidence="10">GspL periplasmic domain-containing protein</fullName>
    </recommendedName>
</protein>
<evidence type="ECO:0000256" key="1">
    <source>
        <dbReference type="ARBA" id="ARBA00004533"/>
    </source>
</evidence>
<feature type="domain" description="GspL periplasmic" evidence="10">
    <location>
        <begin position="221"/>
        <end position="378"/>
    </location>
</feature>
<dbReference type="Pfam" id="PF12693">
    <property type="entry name" value="GspL_C"/>
    <property type="match status" value="1"/>
</dbReference>
<keyword evidence="9" id="KW-0472">Membrane</keyword>
<keyword evidence="4" id="KW-1003">Cell membrane</keyword>
<evidence type="ECO:0000313" key="12">
    <source>
        <dbReference type="Proteomes" id="UP000306113"/>
    </source>
</evidence>
<sequence length="383" mass="40933">MTSPAETAAVFVRLDQSAPGPGQIALVSGGDVPLFRLDLPKGLRGQAREQVARRQLSDRFGLTPEQVQMRPFAPGGLGEGWNRVLVAPPSLLADWRGLECRAVLPDYLSLPCAEGVWTVAPQGEMMLARLGPDDGFSATLALTLPMLERALTEQGRPGALYLPEPIPALEDWANSQSIPVAHNESELTAQALPMPQILAHDELSSDLRQDPMAARTRLTANVLPWRWPLLAGALAAALFAASQIVAIQRLGAETDSIAAQTHALVQQHFVPSGPVLDVRVQVARALSQLRAATSGQSKQVDPVQMGWQVAEVVASLSAVPDSLIWRDGDGIQLVLRLPDFAATDRLTTAFSSAGLKAELVESRASTDAQGVRAEFRIQPGGSQ</sequence>
<dbReference type="GO" id="GO:0009276">
    <property type="term" value="C:Gram-negative-bacterium-type cell wall"/>
    <property type="evidence" value="ECO:0007669"/>
    <property type="project" value="InterPro"/>
</dbReference>
<evidence type="ECO:0000256" key="7">
    <source>
        <dbReference type="ARBA" id="ARBA00022927"/>
    </source>
</evidence>
<keyword evidence="8" id="KW-1133">Transmembrane helix</keyword>
<gene>
    <name evidence="11" type="ORF">E7681_02855</name>
</gene>
<comment type="caution">
    <text evidence="11">The sequence shown here is derived from an EMBL/GenBank/DDBJ whole genome shotgun (WGS) entry which is preliminary data.</text>
</comment>
<keyword evidence="12" id="KW-1185">Reference proteome</keyword>
<evidence type="ECO:0000256" key="2">
    <source>
        <dbReference type="ARBA" id="ARBA00005318"/>
    </source>
</evidence>
<comment type="similarity">
    <text evidence="2">Belongs to the GSP L family.</text>
</comment>
<proteinExistence type="inferred from homology"/>
<evidence type="ECO:0000313" key="11">
    <source>
        <dbReference type="EMBL" id="THD76795.1"/>
    </source>
</evidence>
<dbReference type="GO" id="GO:0015628">
    <property type="term" value="P:protein secretion by the type II secretion system"/>
    <property type="evidence" value="ECO:0007669"/>
    <property type="project" value="InterPro"/>
</dbReference>
<evidence type="ECO:0000256" key="3">
    <source>
        <dbReference type="ARBA" id="ARBA00022448"/>
    </source>
</evidence>
<evidence type="ECO:0000256" key="4">
    <source>
        <dbReference type="ARBA" id="ARBA00022475"/>
    </source>
</evidence>
<keyword evidence="3" id="KW-0813">Transport</keyword>
<reference evidence="11 12" key="1">
    <citation type="submission" date="2019-04" db="EMBL/GenBank/DDBJ databases">
        <title>Draft genome sequence of Youngimonas vesicularis.</title>
        <authorList>
            <person name="Hameed A."/>
        </authorList>
    </citation>
    <scope>NUCLEOTIDE SEQUENCE [LARGE SCALE GENOMIC DNA]</scope>
    <source>
        <strain evidence="11 12">CC-AMW-E</strain>
    </source>
</reference>
<organism evidence="11 12">
    <name type="scientific">Thalassobius vesicularis</name>
    <dbReference type="NCBI Taxonomy" id="1294297"/>
    <lineage>
        <taxon>Bacteria</taxon>
        <taxon>Pseudomonadati</taxon>
        <taxon>Pseudomonadota</taxon>
        <taxon>Alphaproteobacteria</taxon>
        <taxon>Rhodobacterales</taxon>
        <taxon>Roseobacteraceae</taxon>
        <taxon>Thalassovita</taxon>
    </lineage>
</organism>
<dbReference type="GO" id="GO:0015627">
    <property type="term" value="C:type II protein secretion system complex"/>
    <property type="evidence" value="ECO:0007669"/>
    <property type="project" value="InterPro"/>
</dbReference>
<evidence type="ECO:0000256" key="5">
    <source>
        <dbReference type="ARBA" id="ARBA00022519"/>
    </source>
</evidence>
<keyword evidence="7" id="KW-0653">Protein transport</keyword>
<dbReference type="Proteomes" id="UP000306113">
    <property type="component" value="Unassembled WGS sequence"/>
</dbReference>
<comment type="subcellular location">
    <subcellularLocation>
        <location evidence="1">Cell inner membrane</location>
    </subcellularLocation>
</comment>
<dbReference type="RefSeq" id="WP_136337739.1">
    <property type="nucleotide sequence ID" value="NZ_SSMD01000001.1"/>
</dbReference>
<dbReference type="EMBL" id="SSMD01000001">
    <property type="protein sequence ID" value="THD76795.1"/>
    <property type="molecule type" value="Genomic_DNA"/>
</dbReference>
<accession>A0A4V3UZG7</accession>
<name>A0A4V3UZG7_9RHOB</name>
<evidence type="ECO:0000259" key="10">
    <source>
        <dbReference type="Pfam" id="PF12693"/>
    </source>
</evidence>
<keyword evidence="5" id="KW-0997">Cell inner membrane</keyword>
<evidence type="ECO:0000256" key="9">
    <source>
        <dbReference type="ARBA" id="ARBA00023136"/>
    </source>
</evidence>
<dbReference type="InterPro" id="IPR025691">
    <property type="entry name" value="GspL_pp_dom"/>
</dbReference>
<dbReference type="OrthoDB" id="7715154at2"/>